<dbReference type="Pfam" id="PF03917">
    <property type="entry name" value="GSH_synth_ATP"/>
    <property type="match status" value="1"/>
</dbReference>
<evidence type="ECO:0000256" key="1">
    <source>
        <dbReference type="ARBA" id="ARBA00004965"/>
    </source>
</evidence>
<dbReference type="Proteomes" id="UP001208570">
    <property type="component" value="Unassembled WGS sequence"/>
</dbReference>
<evidence type="ECO:0000313" key="19">
    <source>
        <dbReference type="EMBL" id="KAK2153253.1"/>
    </source>
</evidence>
<evidence type="ECO:0000256" key="6">
    <source>
        <dbReference type="ARBA" id="ARBA00022598"/>
    </source>
</evidence>
<dbReference type="GO" id="GO:0043295">
    <property type="term" value="F:glutathione binding"/>
    <property type="evidence" value="ECO:0007669"/>
    <property type="project" value="UniProtKB-UniRule"/>
</dbReference>
<dbReference type="InterPro" id="IPR014049">
    <property type="entry name" value="Glutathione_synthase_N_euk"/>
</dbReference>
<proteinExistence type="inferred from homology"/>
<dbReference type="InterPro" id="IPR004887">
    <property type="entry name" value="GSH_synth_subst-bd"/>
</dbReference>
<feature type="binding site" evidence="16">
    <location>
        <position position="233"/>
    </location>
    <ligand>
        <name>substrate</name>
    </ligand>
</feature>
<dbReference type="AlphaFoldDB" id="A0AAD9JIE2"/>
<dbReference type="SUPFAM" id="SSF52440">
    <property type="entry name" value="PreATP-grasp domain"/>
    <property type="match status" value="1"/>
</dbReference>
<dbReference type="FunFam" id="3.40.50.1760:FF:000001">
    <property type="entry name" value="Glutathione synthetase"/>
    <property type="match status" value="1"/>
</dbReference>
<dbReference type="InterPro" id="IPR037013">
    <property type="entry name" value="GSH-S_sub-bd_sf"/>
</dbReference>
<dbReference type="GO" id="GO:0004363">
    <property type="term" value="F:glutathione synthase activity"/>
    <property type="evidence" value="ECO:0007669"/>
    <property type="project" value="UniProtKB-UniRule"/>
</dbReference>
<dbReference type="InterPro" id="IPR016185">
    <property type="entry name" value="PreATP-grasp_dom_sf"/>
</dbReference>
<evidence type="ECO:0000256" key="8">
    <source>
        <dbReference type="ARBA" id="ARBA00022723"/>
    </source>
</evidence>
<evidence type="ECO:0000259" key="18">
    <source>
        <dbReference type="Pfam" id="PF03199"/>
    </source>
</evidence>
<dbReference type="InterPro" id="IPR014042">
    <property type="entry name" value="Glutathione_synthase_a-hlx"/>
</dbReference>
<dbReference type="Pfam" id="PF03199">
    <property type="entry name" value="GSH_synthase"/>
    <property type="match status" value="1"/>
</dbReference>
<evidence type="ECO:0000256" key="2">
    <source>
        <dbReference type="ARBA" id="ARBA00010385"/>
    </source>
</evidence>
<feature type="binding site" evidence="16">
    <location>
        <position position="467"/>
    </location>
    <ligand>
        <name>ATP</name>
        <dbReference type="ChEBI" id="CHEBI:30616"/>
    </ligand>
</feature>
<feature type="binding site" evidence="17">
    <location>
        <position position="383"/>
    </location>
    <ligand>
        <name>Mg(2+)</name>
        <dbReference type="ChEBI" id="CHEBI:18420"/>
    </ligand>
</feature>
<dbReference type="Gene3D" id="3.30.470.20">
    <property type="entry name" value="ATP-grasp fold, B domain"/>
    <property type="match status" value="1"/>
</dbReference>
<dbReference type="Gene3D" id="3.30.1490.80">
    <property type="match status" value="1"/>
</dbReference>
<evidence type="ECO:0000313" key="20">
    <source>
        <dbReference type="Proteomes" id="UP001208570"/>
    </source>
</evidence>
<feature type="binding site" evidence="16">
    <location>
        <position position="321"/>
    </location>
    <ligand>
        <name>ATP</name>
        <dbReference type="ChEBI" id="CHEBI:30616"/>
    </ligand>
</feature>
<evidence type="ECO:0000256" key="3">
    <source>
        <dbReference type="ARBA" id="ARBA00011738"/>
    </source>
</evidence>
<feature type="binding site" evidence="16">
    <location>
        <begin position="413"/>
        <end position="416"/>
    </location>
    <ligand>
        <name>ATP</name>
        <dbReference type="ChEBI" id="CHEBI:30616"/>
    </ligand>
</feature>
<dbReference type="InterPro" id="IPR005615">
    <property type="entry name" value="Glutathione_synthase"/>
</dbReference>
<feature type="binding site" evidence="16">
    <location>
        <position position="465"/>
    </location>
    <ligand>
        <name>substrate</name>
    </ligand>
</feature>
<dbReference type="SUPFAM" id="SSF56059">
    <property type="entry name" value="Glutathione synthetase ATP-binding domain-like"/>
    <property type="match status" value="1"/>
</dbReference>
<feature type="binding site" evidence="16">
    <location>
        <position position="440"/>
    </location>
    <ligand>
        <name>ATP</name>
        <dbReference type="ChEBI" id="CHEBI:30616"/>
    </ligand>
</feature>
<name>A0AAD9JIE2_9ANNE</name>
<comment type="catalytic activity">
    <reaction evidence="13">
        <text>gamma-L-glutamyl-(2S)-2-aminobutanoate + glycine + ATP = ophthalmate + ADP + phosphate + H(+)</text>
        <dbReference type="Rhea" id="RHEA:72075"/>
        <dbReference type="ChEBI" id="CHEBI:15378"/>
        <dbReference type="ChEBI" id="CHEBI:30616"/>
        <dbReference type="ChEBI" id="CHEBI:43474"/>
        <dbReference type="ChEBI" id="CHEBI:57305"/>
        <dbReference type="ChEBI" id="CHEBI:189406"/>
        <dbReference type="ChEBI" id="CHEBI:189750"/>
        <dbReference type="ChEBI" id="CHEBI:456216"/>
    </reaction>
    <physiologicalReaction direction="left-to-right" evidence="13">
        <dbReference type="Rhea" id="RHEA:72076"/>
    </physiologicalReaction>
</comment>
<comment type="function">
    <text evidence="14">Catalyzes the production of glutathione from gamma-glutamylcysteine and glycine in an ATP-dependent manner. Glutathione (gamma-glutamylcysteinylglycine, GSH) is the most abundant intracellular thiol in living aerobic cells and is required for numerous processes including the protection of cells against oxidative damage, amino acid transport, the detoxification of foreign compounds, the maintenance of protein sulfhydryl groups in a reduced state and acts as a cofactor for a number of enzymes. Participates in ophthalmate biosynthesis in hepatocytes.</text>
</comment>
<feature type="binding site" evidence="16">
    <location>
        <position position="390"/>
    </location>
    <ligand>
        <name>ATP</name>
        <dbReference type="ChEBI" id="CHEBI:30616"/>
    </ligand>
</feature>
<keyword evidence="11 15" id="KW-0460">Magnesium</keyword>
<dbReference type="Gene3D" id="3.30.1490.50">
    <property type="match status" value="1"/>
</dbReference>
<evidence type="ECO:0000256" key="10">
    <source>
        <dbReference type="ARBA" id="ARBA00022840"/>
    </source>
</evidence>
<evidence type="ECO:0000256" key="16">
    <source>
        <dbReference type="PIRSR" id="PIRSR001558-1"/>
    </source>
</evidence>
<evidence type="ECO:0000256" key="11">
    <source>
        <dbReference type="ARBA" id="ARBA00022842"/>
    </source>
</evidence>
<keyword evidence="9 15" id="KW-0547">Nucleotide-binding</keyword>
<organism evidence="19 20">
    <name type="scientific">Paralvinella palmiformis</name>
    <dbReference type="NCBI Taxonomy" id="53620"/>
    <lineage>
        <taxon>Eukaryota</taxon>
        <taxon>Metazoa</taxon>
        <taxon>Spiralia</taxon>
        <taxon>Lophotrochozoa</taxon>
        <taxon>Annelida</taxon>
        <taxon>Polychaeta</taxon>
        <taxon>Sedentaria</taxon>
        <taxon>Canalipalpata</taxon>
        <taxon>Terebellida</taxon>
        <taxon>Terebelliformia</taxon>
        <taxon>Alvinellidae</taxon>
        <taxon>Paralvinella</taxon>
    </lineage>
</organism>
<keyword evidence="20" id="KW-1185">Reference proteome</keyword>
<dbReference type="GO" id="GO:0005524">
    <property type="term" value="F:ATP binding"/>
    <property type="evidence" value="ECO:0007669"/>
    <property type="project" value="UniProtKB-UniRule"/>
</dbReference>
<dbReference type="GO" id="GO:0005829">
    <property type="term" value="C:cytosol"/>
    <property type="evidence" value="ECO:0007669"/>
    <property type="project" value="TreeGrafter"/>
</dbReference>
<keyword evidence="10 15" id="KW-0067">ATP-binding</keyword>
<dbReference type="PANTHER" id="PTHR11130">
    <property type="entry name" value="GLUTATHIONE SYNTHETASE"/>
    <property type="match status" value="1"/>
</dbReference>
<dbReference type="PIRSF" id="PIRSF001558">
    <property type="entry name" value="GSHase"/>
    <property type="match status" value="1"/>
</dbReference>
<sequence>MDDCIKLPLDEEQLEDLVLQAKDYLLSHGLVLRTVEKPDSNSVVTHAPVTLLPSPVPKALYEYAQGIQNNVNLLMHRIAVNHDFLWKCLEKVIQVDDFTRHLWEIYDTVTKEGVAQPYSLGLNRADYMLDCGIPVSQLAQSKVTVDSRSMKLRMVEVNLMSASFGGLSQRLKYFHKFILERLHMNDKVGQIPTEAGAADVLAKGILTAWEYYGKSGSVVLFLILDQERNIYDQRHLEYSLYQLNPKVKVICKTLKDVTERGRLTDDARLVIDGDEVAIVYQRCLYAPTHYSSEEDWQTRLLLERSKAIKCPSAGYHLAGTKKVQQVLAKPGVLEQFLTDPEAIQSIRNTFAGQYSLDLGKEGDEAVTMALNNPQTYVLKPQREGGGNNIYGDDIRVKLSEMEKSLERTAYILMDRIHPYLVQNYLIFSGKPVELYNCVSELGIYGAFVGTPDDVILNFSGGCCLRTKAAGTNEGGVATGYSCLDSPFLI</sequence>
<protein>
    <recommendedName>
        <fullName evidence="5 15">Glutathione synthetase</fullName>
        <shortName evidence="15">GSH-S</shortName>
        <ecNumber evidence="4 15">6.3.2.3</ecNumber>
    </recommendedName>
</protein>
<evidence type="ECO:0000256" key="13">
    <source>
        <dbReference type="ARBA" id="ARBA00052123"/>
    </source>
</evidence>
<comment type="pathway">
    <text evidence="1 15">Sulfur metabolism; glutathione biosynthesis; glutathione from L-cysteine and L-glutamate: step 2/2.</text>
</comment>
<accession>A0AAD9JIE2</accession>
<dbReference type="InterPro" id="IPR014709">
    <property type="entry name" value="Glutathione_synthase_C_euk"/>
</dbReference>
<feature type="domain" description="Glutathione synthase substrate-binding" evidence="18">
    <location>
        <begin position="218"/>
        <end position="318"/>
    </location>
</feature>
<evidence type="ECO:0000256" key="12">
    <source>
        <dbReference type="ARBA" id="ARBA00048871"/>
    </source>
</evidence>
<dbReference type="GO" id="GO:0000287">
    <property type="term" value="F:magnesium ion binding"/>
    <property type="evidence" value="ECO:0007669"/>
    <property type="project" value="UniProtKB-UniRule"/>
</dbReference>
<comment type="similarity">
    <text evidence="2 15">Belongs to the eukaryotic GSH synthase family.</text>
</comment>
<dbReference type="NCBIfam" id="TIGR01986">
    <property type="entry name" value="glut_syn_euk"/>
    <property type="match status" value="1"/>
</dbReference>
<reference evidence="19" key="1">
    <citation type="journal article" date="2023" name="Mol. Biol. Evol.">
        <title>Third-Generation Sequencing Reveals the Adaptive Role of the Epigenome in Three Deep-Sea Polychaetes.</title>
        <authorList>
            <person name="Perez M."/>
            <person name="Aroh O."/>
            <person name="Sun Y."/>
            <person name="Lan Y."/>
            <person name="Juniper S.K."/>
            <person name="Young C.R."/>
            <person name="Angers B."/>
            <person name="Qian P.Y."/>
        </authorList>
    </citation>
    <scope>NUCLEOTIDE SEQUENCE</scope>
    <source>
        <strain evidence="19">P08H-3</strain>
    </source>
</reference>
<dbReference type="EC" id="6.3.2.3" evidence="4 15"/>
<dbReference type="Gene3D" id="3.40.50.1760">
    <property type="entry name" value="Glutathione synthase, substrate-binding domain superfamily, eukaryotic"/>
    <property type="match status" value="1"/>
</dbReference>
<keyword evidence="7 15" id="KW-0317">Glutathione biosynthesis</keyword>
<dbReference type="EMBL" id="JAODUP010000303">
    <property type="protein sequence ID" value="KAK2153253.1"/>
    <property type="molecule type" value="Genomic_DNA"/>
</dbReference>
<evidence type="ECO:0000256" key="9">
    <source>
        <dbReference type="ARBA" id="ARBA00022741"/>
    </source>
</evidence>
<comment type="subunit">
    <text evidence="3">Homodimer.</text>
</comment>
<evidence type="ECO:0000256" key="7">
    <source>
        <dbReference type="ARBA" id="ARBA00022684"/>
    </source>
</evidence>
<keyword evidence="8 15" id="KW-0479">Metal-binding</keyword>
<evidence type="ECO:0000256" key="15">
    <source>
        <dbReference type="PIRNR" id="PIRNR001558"/>
    </source>
</evidence>
<comment type="catalytic activity">
    <reaction evidence="12">
        <text>gamma-L-glutamyl-L-cysteine + glycine + ATP = glutathione + ADP + phosphate + H(+)</text>
        <dbReference type="Rhea" id="RHEA:13557"/>
        <dbReference type="ChEBI" id="CHEBI:15378"/>
        <dbReference type="ChEBI" id="CHEBI:30616"/>
        <dbReference type="ChEBI" id="CHEBI:43474"/>
        <dbReference type="ChEBI" id="CHEBI:57305"/>
        <dbReference type="ChEBI" id="CHEBI:57925"/>
        <dbReference type="ChEBI" id="CHEBI:58173"/>
        <dbReference type="ChEBI" id="CHEBI:456216"/>
        <dbReference type="EC" id="6.3.2.3"/>
    </reaction>
    <physiologicalReaction direction="left-to-right" evidence="12">
        <dbReference type="Rhea" id="RHEA:13558"/>
    </physiologicalReaction>
</comment>
<keyword evidence="6 15" id="KW-0436">Ligase</keyword>
<feature type="binding site" evidence="16">
    <location>
        <position position="473"/>
    </location>
    <ligand>
        <name>ATP</name>
        <dbReference type="ChEBI" id="CHEBI:30616"/>
    </ligand>
</feature>
<feature type="binding site" evidence="16">
    <location>
        <begin position="379"/>
        <end position="388"/>
    </location>
    <ligand>
        <name>ATP</name>
        <dbReference type="ChEBI" id="CHEBI:30616"/>
    </ligand>
</feature>
<gene>
    <name evidence="19" type="ORF">LSH36_303g03102</name>
</gene>
<dbReference type="Gene3D" id="1.10.1080.10">
    <property type="entry name" value="Glutathione Synthetase, Chain A, domain 3"/>
    <property type="match status" value="1"/>
</dbReference>
<evidence type="ECO:0000256" key="4">
    <source>
        <dbReference type="ARBA" id="ARBA00012214"/>
    </source>
</evidence>
<comment type="cofactor">
    <cofactor evidence="15 17">
        <name>Mg(2+)</name>
        <dbReference type="ChEBI" id="CHEBI:18420"/>
    </cofactor>
    <text evidence="15 17">Binds 1 Mg(2+) ion per subunit.</text>
</comment>
<dbReference type="PANTHER" id="PTHR11130:SF0">
    <property type="entry name" value="GLUTATHIONE SYNTHETASE"/>
    <property type="match status" value="1"/>
</dbReference>
<evidence type="ECO:0000256" key="14">
    <source>
        <dbReference type="ARBA" id="ARBA00059746"/>
    </source>
</evidence>
<evidence type="ECO:0000256" key="5">
    <source>
        <dbReference type="ARBA" id="ARBA00020821"/>
    </source>
</evidence>
<evidence type="ECO:0000256" key="17">
    <source>
        <dbReference type="PIRSR" id="PIRSR001558-2"/>
    </source>
</evidence>
<comment type="caution">
    <text evidence="19">The sequence shown here is derived from an EMBL/GenBank/DDBJ whole genome shotgun (WGS) entry which is preliminary data.</text>
</comment>
<dbReference type="FunFam" id="3.30.1490.50:FF:000001">
    <property type="entry name" value="Glutathione synthetase"/>
    <property type="match status" value="1"/>
</dbReference>